<accession>A0A9P5Y3U5</accession>
<dbReference type="OrthoDB" id="3265169at2759"/>
<dbReference type="EMBL" id="MU150290">
    <property type="protein sequence ID" value="KAF9461021.1"/>
    <property type="molecule type" value="Genomic_DNA"/>
</dbReference>
<comment type="caution">
    <text evidence="3">The sequence shown here is derived from an EMBL/GenBank/DDBJ whole genome shotgun (WGS) entry which is preliminary data.</text>
</comment>
<evidence type="ECO:0000259" key="2">
    <source>
        <dbReference type="Pfam" id="PF20415"/>
    </source>
</evidence>
<dbReference type="Proteomes" id="UP000807353">
    <property type="component" value="Unassembled WGS sequence"/>
</dbReference>
<evidence type="ECO:0000313" key="4">
    <source>
        <dbReference type="Proteomes" id="UP000807353"/>
    </source>
</evidence>
<feature type="region of interest" description="Disordered" evidence="1">
    <location>
        <begin position="1"/>
        <end position="24"/>
    </location>
</feature>
<gene>
    <name evidence="3" type="ORF">BDZ94DRAFT_1310991</name>
</gene>
<name>A0A9P5Y3U5_9AGAR</name>
<protein>
    <recommendedName>
        <fullName evidence="2">DUF6699 domain-containing protein</fullName>
    </recommendedName>
</protein>
<dbReference type="Pfam" id="PF20415">
    <property type="entry name" value="DUF6699"/>
    <property type="match status" value="1"/>
</dbReference>
<organism evidence="3 4">
    <name type="scientific">Collybia nuda</name>
    <dbReference type="NCBI Taxonomy" id="64659"/>
    <lineage>
        <taxon>Eukaryota</taxon>
        <taxon>Fungi</taxon>
        <taxon>Dikarya</taxon>
        <taxon>Basidiomycota</taxon>
        <taxon>Agaricomycotina</taxon>
        <taxon>Agaricomycetes</taxon>
        <taxon>Agaricomycetidae</taxon>
        <taxon>Agaricales</taxon>
        <taxon>Tricholomatineae</taxon>
        <taxon>Clitocybaceae</taxon>
        <taxon>Collybia</taxon>
    </lineage>
</organism>
<dbReference type="InterPro" id="IPR046522">
    <property type="entry name" value="DUF6699"/>
</dbReference>
<evidence type="ECO:0000313" key="3">
    <source>
        <dbReference type="EMBL" id="KAF9461021.1"/>
    </source>
</evidence>
<reference evidence="3" key="1">
    <citation type="submission" date="2020-11" db="EMBL/GenBank/DDBJ databases">
        <authorList>
            <consortium name="DOE Joint Genome Institute"/>
            <person name="Ahrendt S."/>
            <person name="Riley R."/>
            <person name="Andreopoulos W."/>
            <person name="Labutti K."/>
            <person name="Pangilinan J."/>
            <person name="Ruiz-Duenas F.J."/>
            <person name="Barrasa J.M."/>
            <person name="Sanchez-Garcia M."/>
            <person name="Camarero S."/>
            <person name="Miyauchi S."/>
            <person name="Serrano A."/>
            <person name="Linde D."/>
            <person name="Babiker R."/>
            <person name="Drula E."/>
            <person name="Ayuso-Fernandez I."/>
            <person name="Pacheco R."/>
            <person name="Padilla G."/>
            <person name="Ferreira P."/>
            <person name="Barriuso J."/>
            <person name="Kellner H."/>
            <person name="Castanera R."/>
            <person name="Alfaro M."/>
            <person name="Ramirez L."/>
            <person name="Pisabarro A.G."/>
            <person name="Kuo A."/>
            <person name="Tritt A."/>
            <person name="Lipzen A."/>
            <person name="He G."/>
            <person name="Yan M."/>
            <person name="Ng V."/>
            <person name="Cullen D."/>
            <person name="Martin F."/>
            <person name="Rosso M.-N."/>
            <person name="Henrissat B."/>
            <person name="Hibbett D."/>
            <person name="Martinez A.T."/>
            <person name="Grigoriev I.V."/>
        </authorList>
    </citation>
    <scope>NUCLEOTIDE SEQUENCE</scope>
    <source>
        <strain evidence="3">CBS 247.69</strain>
    </source>
</reference>
<feature type="compositionally biased region" description="Polar residues" evidence="1">
    <location>
        <begin position="1"/>
        <end position="19"/>
    </location>
</feature>
<evidence type="ECO:0000256" key="1">
    <source>
        <dbReference type="SAM" id="MobiDB-lite"/>
    </source>
</evidence>
<proteinExistence type="predicted"/>
<sequence>MYRSNAPHNYSVQPQSTPYAPSVHSIPLPHGSSPYFSDPSTPSSSIRQVADGPSLHYLLDYDPTGCLIYDIRLPPNHSRPKMAQRLNIQEAATSPAVQQMYIRIPGLPWAIDVRNPQGVTLENVLSIMFATLQGVLAKEEFGILSSQLANTASATFHARARVNPQAMSEGVKRVDCLGSKVLFLGITRAVDGTNTWNVRFSTEYS</sequence>
<keyword evidence="4" id="KW-1185">Reference proteome</keyword>
<feature type="domain" description="DUF6699" evidence="2">
    <location>
        <begin position="67"/>
        <end position="189"/>
    </location>
</feature>
<dbReference type="AlphaFoldDB" id="A0A9P5Y3U5"/>